<feature type="domain" description="Superoxide dismutase copper/zinc binding" evidence="3">
    <location>
        <begin position="84"/>
        <end position="195"/>
    </location>
</feature>
<dbReference type="Gene3D" id="2.60.40.200">
    <property type="entry name" value="Superoxide dismutase, copper/zinc binding domain"/>
    <property type="match status" value="1"/>
</dbReference>
<accession>M3V0N7</accession>
<dbReference type="STRING" id="410332.SAMN04488550_4016"/>
<feature type="chain" id="PRO_5039447745" evidence="2">
    <location>
        <begin position="30"/>
        <end position="199"/>
    </location>
</feature>
<comment type="similarity">
    <text evidence="1">Belongs to the Cu-Zn superoxide dismutase family.</text>
</comment>
<proteinExistence type="inferred from homology"/>
<dbReference type="eggNOG" id="COG2032">
    <property type="taxonomic scope" value="Bacteria"/>
</dbReference>
<dbReference type="InterPro" id="IPR001424">
    <property type="entry name" value="SOD_Cu_Zn_dom"/>
</dbReference>
<evidence type="ECO:0000256" key="1">
    <source>
        <dbReference type="ARBA" id="ARBA00010457"/>
    </source>
</evidence>
<dbReference type="SUPFAM" id="SSF49329">
    <property type="entry name" value="Cu,Zn superoxide dismutase-like"/>
    <property type="match status" value="1"/>
</dbReference>
<name>M3V0N7_GORML</name>
<dbReference type="AlphaFoldDB" id="M3V0N7"/>
<evidence type="ECO:0000313" key="5">
    <source>
        <dbReference type="Proteomes" id="UP000035009"/>
    </source>
</evidence>
<dbReference type="GO" id="GO:0006801">
    <property type="term" value="P:superoxide metabolic process"/>
    <property type="evidence" value="ECO:0007669"/>
    <property type="project" value="InterPro"/>
</dbReference>
<organism evidence="4 5">
    <name type="scientific">Gordonia malaquae NBRC 108250</name>
    <dbReference type="NCBI Taxonomy" id="1223542"/>
    <lineage>
        <taxon>Bacteria</taxon>
        <taxon>Bacillati</taxon>
        <taxon>Actinomycetota</taxon>
        <taxon>Actinomycetes</taxon>
        <taxon>Mycobacteriales</taxon>
        <taxon>Gordoniaceae</taxon>
        <taxon>Gordonia</taxon>
    </lineage>
</organism>
<dbReference type="OrthoDB" id="9792957at2"/>
<protein>
    <submittedName>
        <fullName evidence="4">Superoxide dismutase SodC</fullName>
    </submittedName>
</protein>
<comment type="caution">
    <text evidence="4">The sequence shown here is derived from an EMBL/GenBank/DDBJ whole genome shotgun (WGS) entry which is preliminary data.</text>
</comment>
<dbReference type="InterPro" id="IPR036423">
    <property type="entry name" value="SOD-like_Cu/Zn_dom_sf"/>
</dbReference>
<sequence>MFARNLTGISTTRVLAVVAAAGAAGAVLAGCSPDEHPSDVPGTRPAVITGDQVQPGDDVNAGVQRSNSDAATVTIVNIAGNNVGSATFTTEDDAVTFEIRLSGLEAGEHGVHIHSVGKCEASTKFASAGDHLQVGGHTGKPESGDLGSITVLKNGTGTLSKSTDAFKVNDIRGKAIVVHKVGDSDGTQREACGVIAGRV</sequence>
<keyword evidence="2" id="KW-0732">Signal</keyword>
<dbReference type="Pfam" id="PF00080">
    <property type="entry name" value="Sod_Cu"/>
    <property type="match status" value="1"/>
</dbReference>
<feature type="signal peptide" evidence="2">
    <location>
        <begin position="1"/>
        <end position="29"/>
    </location>
</feature>
<evidence type="ECO:0000256" key="2">
    <source>
        <dbReference type="SAM" id="SignalP"/>
    </source>
</evidence>
<dbReference type="RefSeq" id="WP_008382268.1">
    <property type="nucleotide sequence ID" value="NZ_BAOP01000064.1"/>
</dbReference>
<dbReference type="PROSITE" id="PS51257">
    <property type="entry name" value="PROKAR_LIPOPROTEIN"/>
    <property type="match status" value="1"/>
</dbReference>
<dbReference type="Proteomes" id="UP000035009">
    <property type="component" value="Unassembled WGS sequence"/>
</dbReference>
<evidence type="ECO:0000313" key="4">
    <source>
        <dbReference type="EMBL" id="GAC82062.1"/>
    </source>
</evidence>
<dbReference type="GO" id="GO:0005507">
    <property type="term" value="F:copper ion binding"/>
    <property type="evidence" value="ECO:0007669"/>
    <property type="project" value="InterPro"/>
</dbReference>
<reference evidence="4 5" key="1">
    <citation type="submission" date="2013-02" db="EMBL/GenBank/DDBJ databases">
        <title>Whole genome shotgun sequence of Gordonia malaquae NBRC 108250.</title>
        <authorList>
            <person name="Yoshida I."/>
            <person name="Hosoyama A."/>
            <person name="Tsuchikane K."/>
            <person name="Ando Y."/>
            <person name="Baba S."/>
            <person name="Ohji S."/>
            <person name="Hamada M."/>
            <person name="Tamura T."/>
            <person name="Yamazoe A."/>
            <person name="Yamazaki S."/>
            <person name="Fujita N."/>
        </authorList>
    </citation>
    <scope>NUCLEOTIDE SEQUENCE [LARGE SCALE GENOMIC DNA]</scope>
    <source>
        <strain evidence="4 5">NBRC 108250</strain>
    </source>
</reference>
<dbReference type="PANTHER" id="PTHR10003">
    <property type="entry name" value="SUPEROXIDE DISMUTASE CU-ZN -RELATED"/>
    <property type="match status" value="1"/>
</dbReference>
<evidence type="ECO:0000259" key="3">
    <source>
        <dbReference type="Pfam" id="PF00080"/>
    </source>
</evidence>
<dbReference type="InterPro" id="IPR024134">
    <property type="entry name" value="SOD_Cu/Zn_/chaperone"/>
</dbReference>
<dbReference type="EMBL" id="BAOP01000064">
    <property type="protein sequence ID" value="GAC82062.1"/>
    <property type="molecule type" value="Genomic_DNA"/>
</dbReference>
<gene>
    <name evidence="4" type="primary">sodC</name>
    <name evidence="4" type="ORF">GM1_064_00080</name>
</gene>
<keyword evidence="5" id="KW-1185">Reference proteome</keyword>